<proteinExistence type="inferred from homology"/>
<keyword evidence="5" id="KW-0539">Nucleus</keyword>
<dbReference type="AlphaFoldDB" id="A0A6A7C4W5"/>
<evidence type="ECO:0000256" key="2">
    <source>
        <dbReference type="ARBA" id="ARBA00010239"/>
    </source>
</evidence>
<feature type="region of interest" description="Disordered" evidence="6">
    <location>
        <begin position="416"/>
        <end position="453"/>
    </location>
</feature>
<gene>
    <name evidence="7" type="ORF">K470DRAFT_263125</name>
</gene>
<evidence type="ECO:0000313" key="7">
    <source>
        <dbReference type="EMBL" id="KAF2862282.1"/>
    </source>
</evidence>
<dbReference type="PANTHER" id="PTHR10019">
    <property type="entry name" value="SNF5"/>
    <property type="match status" value="1"/>
</dbReference>
<feature type="region of interest" description="Disordered" evidence="6">
    <location>
        <begin position="370"/>
        <end position="391"/>
    </location>
</feature>
<evidence type="ECO:0000256" key="5">
    <source>
        <dbReference type="ARBA" id="ARBA00023242"/>
    </source>
</evidence>
<organism evidence="7 8">
    <name type="scientific">Piedraia hortae CBS 480.64</name>
    <dbReference type="NCBI Taxonomy" id="1314780"/>
    <lineage>
        <taxon>Eukaryota</taxon>
        <taxon>Fungi</taxon>
        <taxon>Dikarya</taxon>
        <taxon>Ascomycota</taxon>
        <taxon>Pezizomycotina</taxon>
        <taxon>Dothideomycetes</taxon>
        <taxon>Dothideomycetidae</taxon>
        <taxon>Capnodiales</taxon>
        <taxon>Piedraiaceae</taxon>
        <taxon>Piedraia</taxon>
    </lineage>
</organism>
<evidence type="ECO:0000256" key="4">
    <source>
        <dbReference type="ARBA" id="ARBA00023163"/>
    </source>
</evidence>
<keyword evidence="3" id="KW-0805">Transcription regulation</keyword>
<evidence type="ECO:0000256" key="6">
    <source>
        <dbReference type="SAM" id="MobiDB-lite"/>
    </source>
</evidence>
<feature type="region of interest" description="Disordered" evidence="6">
    <location>
        <begin position="1"/>
        <end position="45"/>
    </location>
</feature>
<evidence type="ECO:0000256" key="1">
    <source>
        <dbReference type="ARBA" id="ARBA00004123"/>
    </source>
</evidence>
<keyword evidence="4" id="KW-0804">Transcription</keyword>
<feature type="compositionally biased region" description="Basic and acidic residues" evidence="6">
    <location>
        <begin position="36"/>
        <end position="45"/>
    </location>
</feature>
<reference evidence="7" key="1">
    <citation type="journal article" date="2020" name="Stud. Mycol.">
        <title>101 Dothideomycetes genomes: a test case for predicting lifestyles and emergence of pathogens.</title>
        <authorList>
            <person name="Haridas S."/>
            <person name="Albert R."/>
            <person name="Binder M."/>
            <person name="Bloem J."/>
            <person name="Labutti K."/>
            <person name="Salamov A."/>
            <person name="Andreopoulos B."/>
            <person name="Baker S."/>
            <person name="Barry K."/>
            <person name="Bills G."/>
            <person name="Bluhm B."/>
            <person name="Cannon C."/>
            <person name="Castanera R."/>
            <person name="Culley D."/>
            <person name="Daum C."/>
            <person name="Ezra D."/>
            <person name="Gonzalez J."/>
            <person name="Henrissat B."/>
            <person name="Kuo A."/>
            <person name="Liang C."/>
            <person name="Lipzen A."/>
            <person name="Lutzoni F."/>
            <person name="Magnuson J."/>
            <person name="Mondo S."/>
            <person name="Nolan M."/>
            <person name="Ohm R."/>
            <person name="Pangilinan J."/>
            <person name="Park H.-J."/>
            <person name="Ramirez L."/>
            <person name="Alfaro M."/>
            <person name="Sun H."/>
            <person name="Tritt A."/>
            <person name="Yoshinaga Y."/>
            <person name="Zwiers L.-H."/>
            <person name="Turgeon B."/>
            <person name="Goodwin S."/>
            <person name="Spatafora J."/>
            <person name="Crous P."/>
            <person name="Grigoriev I."/>
        </authorList>
    </citation>
    <scope>NUCLEOTIDE SEQUENCE</scope>
    <source>
        <strain evidence="7">CBS 480.64</strain>
    </source>
</reference>
<evidence type="ECO:0000256" key="3">
    <source>
        <dbReference type="ARBA" id="ARBA00023015"/>
    </source>
</evidence>
<feature type="compositionally biased region" description="Acidic residues" evidence="6">
    <location>
        <begin position="433"/>
        <end position="444"/>
    </location>
</feature>
<dbReference type="GO" id="GO:0006338">
    <property type="term" value="P:chromatin remodeling"/>
    <property type="evidence" value="ECO:0007669"/>
    <property type="project" value="InterPro"/>
</dbReference>
<keyword evidence="8" id="KW-1185">Reference proteome</keyword>
<feature type="compositionally biased region" description="Basic and acidic residues" evidence="6">
    <location>
        <begin position="15"/>
        <end position="24"/>
    </location>
</feature>
<dbReference type="Proteomes" id="UP000799421">
    <property type="component" value="Unassembled WGS sequence"/>
</dbReference>
<dbReference type="GO" id="GO:0000228">
    <property type="term" value="C:nuclear chromosome"/>
    <property type="evidence" value="ECO:0007669"/>
    <property type="project" value="InterPro"/>
</dbReference>
<name>A0A6A7C4W5_9PEZI</name>
<dbReference type="EMBL" id="MU005967">
    <property type="protein sequence ID" value="KAF2862282.1"/>
    <property type="molecule type" value="Genomic_DNA"/>
</dbReference>
<protein>
    <submittedName>
        <fullName evidence="7">SNF5-domain-containing protein</fullName>
    </submittedName>
</protein>
<sequence>MSSDAGERSGNSGADKADKADKTDGAQLQPGRKRSRDGTRLPHSDVLLDRYMQRDSRSVAALNDQTKRAKDLVRAKAAQRDYLLRDVRHARQANPAAVFGPGFSGYGNGVTDAKSFVLYNQMRPPPRGRRFKTISLSRKDVARQAELHEELVPVRLDIELDKLRLRDTFTWNLHERIVSPDLFVHHLMEDLCVPPEAAPEVVRQALVDMKEQIRNFYPHVLVDDAPLEAGRPYTEYKDDDMRIPIKLNITIGRVTLVDQFEWDINNPLNSPEEFARQMAVENALSGEFTTAIAHSIREQSQLYTRSLYLTNHPFDGRPIEDPDLRDAFMPGPILNACRPQQMQKDWTPFMYEMSDDEYERTETSMMREHRAQKRQHNRRGGPALPDLRDRPRTVRSLIIHSVIPGAVETFEATGMLKTRPSRGGRRTGRDMDMDSDEMESEESTAESPPPMSMNTLRTRGRRPAASAAQLAMRAGYGRSATPDSQLLDPRPSRRSVYREDSVANDGDTLIVKLKINKAKFRSWWERYRAIKRASELPLSGYV</sequence>
<comment type="subcellular location">
    <subcellularLocation>
        <location evidence="1">Nucleus</location>
    </subcellularLocation>
</comment>
<accession>A0A6A7C4W5</accession>
<dbReference type="Pfam" id="PF04855">
    <property type="entry name" value="SNF5"/>
    <property type="match status" value="1"/>
</dbReference>
<feature type="region of interest" description="Disordered" evidence="6">
    <location>
        <begin position="474"/>
        <end position="494"/>
    </location>
</feature>
<dbReference type="OrthoDB" id="515064at2759"/>
<comment type="similarity">
    <text evidence="2">Belongs to the SNF5 family.</text>
</comment>
<evidence type="ECO:0000313" key="8">
    <source>
        <dbReference type="Proteomes" id="UP000799421"/>
    </source>
</evidence>
<feature type="compositionally biased region" description="Basic residues" evidence="6">
    <location>
        <begin position="370"/>
        <end position="379"/>
    </location>
</feature>
<dbReference type="InterPro" id="IPR006939">
    <property type="entry name" value="SNF5"/>
</dbReference>